<evidence type="ECO:0000313" key="2">
    <source>
        <dbReference type="Proteomes" id="UP001187682"/>
    </source>
</evidence>
<dbReference type="InterPro" id="IPR011094">
    <property type="entry name" value="Uncharacterised_LppY/LpqO"/>
</dbReference>
<dbReference type="AlphaFoldDB" id="A0AAE8N8L4"/>
<dbReference type="EMBL" id="ONZQ02000018">
    <property type="protein sequence ID" value="SPO07062.1"/>
    <property type="molecule type" value="Genomic_DNA"/>
</dbReference>
<gene>
    <name evidence="1" type="ORF">DNG_09756</name>
</gene>
<evidence type="ECO:0008006" key="3">
    <source>
        <dbReference type="Google" id="ProtNLM"/>
    </source>
</evidence>
<evidence type="ECO:0000313" key="1">
    <source>
        <dbReference type="EMBL" id="SPO07062.1"/>
    </source>
</evidence>
<proteinExistence type="predicted"/>
<keyword evidence="2" id="KW-1185">Reference proteome</keyword>
<comment type="caution">
    <text evidence="1">The sequence shown here is derived from an EMBL/GenBank/DDBJ whole genome shotgun (WGS) entry which is preliminary data.</text>
</comment>
<protein>
    <recommendedName>
        <fullName evidence="3">DUF1259 domain-containing protein</fullName>
    </recommendedName>
</protein>
<reference evidence="1" key="1">
    <citation type="submission" date="2018-03" db="EMBL/GenBank/DDBJ databases">
        <authorList>
            <person name="Guldener U."/>
        </authorList>
    </citation>
    <scope>NUCLEOTIDE SEQUENCE</scope>
</reference>
<organism evidence="1 2">
    <name type="scientific">Cephalotrichum gorgonifer</name>
    <dbReference type="NCBI Taxonomy" id="2041049"/>
    <lineage>
        <taxon>Eukaryota</taxon>
        <taxon>Fungi</taxon>
        <taxon>Dikarya</taxon>
        <taxon>Ascomycota</taxon>
        <taxon>Pezizomycotina</taxon>
        <taxon>Sordariomycetes</taxon>
        <taxon>Hypocreomycetidae</taxon>
        <taxon>Microascales</taxon>
        <taxon>Microascaceae</taxon>
        <taxon>Cephalotrichum</taxon>
    </lineage>
</organism>
<accession>A0AAE8N8L4</accession>
<dbReference type="Proteomes" id="UP001187682">
    <property type="component" value="Unassembled WGS sequence"/>
</dbReference>
<dbReference type="Pfam" id="PF07485">
    <property type="entry name" value="DUF1529"/>
    <property type="match status" value="2"/>
</dbReference>
<name>A0AAE8N8L4_9PEZI</name>
<sequence>MNQLDHREFLILEGEAISRRSDEYSERFGADWSQVDQILGRTTTTQPDGVRRYGFPRSDLTVTSRGIALKAEFALGGYASFTLSGSMDAAMVMGDLVLTEDEINPVMIALQEGGVETTAIHNHLLFETPRIMYLHFKGEGDPAEVAEVLYTALSTTNTPLVVPTANATSPALPFNTTALDSIMGYPGKNNAGVYQYNIGRAEAIMDGDTALYTRMGTATIINFQPVGDTTAAVTGDFSLIATEVPLVLRALSENGIQVNALHSHMLTDSPRLFYVHFWGVDDATVLARGLREPVSLTNSARPGV</sequence>